<proteinExistence type="predicted"/>
<dbReference type="GO" id="GO:0005524">
    <property type="term" value="F:ATP binding"/>
    <property type="evidence" value="ECO:0007669"/>
    <property type="project" value="InterPro"/>
</dbReference>
<dbReference type="InterPro" id="IPR050167">
    <property type="entry name" value="Ser_Thr_protein_kinase"/>
</dbReference>
<dbReference type="STRING" id="765440.A0A0C3AKQ0"/>
<protein>
    <recommendedName>
        <fullName evidence="2">Protein kinase domain-containing protein</fullName>
    </recommendedName>
</protein>
<sequence length="724" mass="82496">MFSHARHVDARGSNIAHAGRDQYIVQNTIIIDSSIPERERYQLLRDLCQVPGSSVSTPGVLSQTCLLTQAYRFETGCTSDFASDLIDTIEQLMADRTAIDSDHHLKHDLDTLRQTLTLARLAIEIFRSTPLGRSLAECINPEIERCCAVLQELLESIRTYRQGLLATYIRDLWYHVWWSGWGEDEFLSLRTKLLKNRNSLEGFLMALQSVAWMDIGNELRAGHVSPARFRDVLTWSLGHIKINSIHVVDHLGQSIPVPTIFCSNWKSFDYIIKGYCKDRYGDHHVRWGDYEVCAEDGQVVQPSEFASTVVPDMVLEICIILQQDERFQYGKQKCPRCNNINLDATVKNGWIECCKCVGKFRVAQTQLDHGGNDNDEHDDLSENNPRNHGEANQDQEATDEEIFSPACQAGGKVISPDSGGSKRLQNDDGIQFFRRIRVVCMNLTGQVRLCFPGNFDGRQWGTCTDIFNGEYYEDTSVATASLVAVKILRMSMFQAQQQDSEFYPRFKRQFDIWPRLKHPNIQPFLGYCSDLHRSIALISPFCSDGNVMTYISKNPSCNKLHLVKEIAVGLKYLHSRNVIHCNLHPRHVLVDGHGRAVLTSFGSARVVGDPTYNNIPVVGAVEYWAPELLPQIDMDVNKLFSKKSDVYAFGMLCFEALTSHRPFEYYGVHHVWKFVALILKGMRPVRTSHVQLHIPDDMWMIMEACWMTAPEDRPSTSQIVQRMH</sequence>
<dbReference type="InterPro" id="IPR000719">
    <property type="entry name" value="Prot_kinase_dom"/>
</dbReference>
<dbReference type="PROSITE" id="PS50011">
    <property type="entry name" value="PROTEIN_KINASE_DOM"/>
    <property type="match status" value="1"/>
</dbReference>
<evidence type="ECO:0000313" key="4">
    <source>
        <dbReference type="Proteomes" id="UP000054166"/>
    </source>
</evidence>
<organism evidence="3 4">
    <name type="scientific">Piloderma croceum (strain F 1598)</name>
    <dbReference type="NCBI Taxonomy" id="765440"/>
    <lineage>
        <taxon>Eukaryota</taxon>
        <taxon>Fungi</taxon>
        <taxon>Dikarya</taxon>
        <taxon>Basidiomycota</taxon>
        <taxon>Agaricomycotina</taxon>
        <taxon>Agaricomycetes</taxon>
        <taxon>Agaricomycetidae</taxon>
        <taxon>Atheliales</taxon>
        <taxon>Atheliaceae</taxon>
        <taxon>Piloderma</taxon>
    </lineage>
</organism>
<evidence type="ECO:0000313" key="3">
    <source>
        <dbReference type="EMBL" id="KIM74498.1"/>
    </source>
</evidence>
<dbReference type="Pfam" id="PF22893">
    <property type="entry name" value="ULD_2"/>
    <property type="match status" value="1"/>
</dbReference>
<reference evidence="3 4" key="1">
    <citation type="submission" date="2014-04" db="EMBL/GenBank/DDBJ databases">
        <authorList>
            <consortium name="DOE Joint Genome Institute"/>
            <person name="Kuo A."/>
            <person name="Tarkka M."/>
            <person name="Buscot F."/>
            <person name="Kohler A."/>
            <person name="Nagy L.G."/>
            <person name="Floudas D."/>
            <person name="Copeland A."/>
            <person name="Barry K.W."/>
            <person name="Cichocki N."/>
            <person name="Veneault-Fourrey C."/>
            <person name="LaButti K."/>
            <person name="Lindquist E.A."/>
            <person name="Lipzen A."/>
            <person name="Lundell T."/>
            <person name="Morin E."/>
            <person name="Murat C."/>
            <person name="Sun H."/>
            <person name="Tunlid A."/>
            <person name="Henrissat B."/>
            <person name="Grigoriev I.V."/>
            <person name="Hibbett D.S."/>
            <person name="Martin F."/>
            <person name="Nordberg H.P."/>
            <person name="Cantor M.N."/>
            <person name="Hua S.X."/>
        </authorList>
    </citation>
    <scope>NUCLEOTIDE SEQUENCE [LARGE SCALE GENOMIC DNA]</scope>
    <source>
        <strain evidence="3 4">F 1598</strain>
    </source>
</reference>
<name>A0A0C3AKQ0_PILCF</name>
<gene>
    <name evidence="3" type="ORF">PILCRDRAFT_828203</name>
</gene>
<evidence type="ECO:0000259" key="2">
    <source>
        <dbReference type="PROSITE" id="PS50011"/>
    </source>
</evidence>
<dbReference type="GO" id="GO:0005737">
    <property type="term" value="C:cytoplasm"/>
    <property type="evidence" value="ECO:0007669"/>
    <property type="project" value="TreeGrafter"/>
</dbReference>
<dbReference type="PANTHER" id="PTHR23257:SF963">
    <property type="entry name" value="AT08303P"/>
    <property type="match status" value="1"/>
</dbReference>
<dbReference type="InterPro" id="IPR011009">
    <property type="entry name" value="Kinase-like_dom_sf"/>
</dbReference>
<dbReference type="OrthoDB" id="6718656at2759"/>
<dbReference type="InterPro" id="IPR001245">
    <property type="entry name" value="Ser-Thr/Tyr_kinase_cat_dom"/>
</dbReference>
<dbReference type="InterPro" id="IPR054464">
    <property type="entry name" value="ULD_fung"/>
</dbReference>
<feature type="region of interest" description="Disordered" evidence="1">
    <location>
        <begin position="367"/>
        <end position="398"/>
    </location>
</feature>
<dbReference type="Gene3D" id="1.10.510.10">
    <property type="entry name" value="Transferase(Phosphotransferase) domain 1"/>
    <property type="match status" value="1"/>
</dbReference>
<dbReference type="HOGENOM" id="CLU_382218_0_0_1"/>
<keyword evidence="4" id="KW-1185">Reference proteome</keyword>
<dbReference type="Pfam" id="PF07714">
    <property type="entry name" value="PK_Tyr_Ser-Thr"/>
    <property type="match status" value="1"/>
</dbReference>
<accession>A0A0C3AKQ0</accession>
<dbReference type="Proteomes" id="UP000054166">
    <property type="component" value="Unassembled WGS sequence"/>
</dbReference>
<dbReference type="PANTHER" id="PTHR23257">
    <property type="entry name" value="SERINE-THREONINE PROTEIN KINASE"/>
    <property type="match status" value="1"/>
</dbReference>
<dbReference type="AlphaFoldDB" id="A0A0C3AKQ0"/>
<dbReference type="GO" id="GO:0007165">
    <property type="term" value="P:signal transduction"/>
    <property type="evidence" value="ECO:0007669"/>
    <property type="project" value="TreeGrafter"/>
</dbReference>
<reference evidence="4" key="2">
    <citation type="submission" date="2015-01" db="EMBL/GenBank/DDBJ databases">
        <title>Evolutionary Origins and Diversification of the Mycorrhizal Mutualists.</title>
        <authorList>
            <consortium name="DOE Joint Genome Institute"/>
            <consortium name="Mycorrhizal Genomics Consortium"/>
            <person name="Kohler A."/>
            <person name="Kuo A."/>
            <person name="Nagy L.G."/>
            <person name="Floudas D."/>
            <person name="Copeland A."/>
            <person name="Barry K.W."/>
            <person name="Cichocki N."/>
            <person name="Veneault-Fourrey C."/>
            <person name="LaButti K."/>
            <person name="Lindquist E.A."/>
            <person name="Lipzen A."/>
            <person name="Lundell T."/>
            <person name="Morin E."/>
            <person name="Murat C."/>
            <person name="Riley R."/>
            <person name="Ohm R."/>
            <person name="Sun H."/>
            <person name="Tunlid A."/>
            <person name="Henrissat B."/>
            <person name="Grigoriev I.V."/>
            <person name="Hibbett D.S."/>
            <person name="Martin F."/>
        </authorList>
    </citation>
    <scope>NUCLEOTIDE SEQUENCE [LARGE SCALE GENOMIC DNA]</scope>
    <source>
        <strain evidence="4">F 1598</strain>
    </source>
</reference>
<evidence type="ECO:0000256" key="1">
    <source>
        <dbReference type="SAM" id="MobiDB-lite"/>
    </source>
</evidence>
<dbReference type="SUPFAM" id="SSF56112">
    <property type="entry name" value="Protein kinase-like (PK-like)"/>
    <property type="match status" value="1"/>
</dbReference>
<feature type="domain" description="Protein kinase" evidence="2">
    <location>
        <begin position="433"/>
        <end position="724"/>
    </location>
</feature>
<dbReference type="GO" id="GO:0004672">
    <property type="term" value="F:protein kinase activity"/>
    <property type="evidence" value="ECO:0007669"/>
    <property type="project" value="InterPro"/>
</dbReference>
<dbReference type="EMBL" id="KN833060">
    <property type="protein sequence ID" value="KIM74498.1"/>
    <property type="molecule type" value="Genomic_DNA"/>
</dbReference>
<dbReference type="InParanoid" id="A0A0C3AKQ0"/>